<keyword evidence="4" id="KW-1185">Reference proteome</keyword>
<dbReference type="AlphaFoldDB" id="A0A7G9S7B4"/>
<name>A0A7G9S7B4_9MICO</name>
<dbReference type="EMBL" id="CP060716">
    <property type="protein sequence ID" value="QNN63739.1"/>
    <property type="molecule type" value="Genomic_DNA"/>
</dbReference>
<dbReference type="RefSeq" id="WP_187556196.1">
    <property type="nucleotide sequence ID" value="NZ_CP060716.1"/>
</dbReference>
<evidence type="ECO:0000259" key="2">
    <source>
        <dbReference type="Pfam" id="PF00144"/>
    </source>
</evidence>
<evidence type="ECO:0000313" key="3">
    <source>
        <dbReference type="EMBL" id="QNN63739.1"/>
    </source>
</evidence>
<organism evidence="3 4">
    <name type="scientific">Leucobacter denitrificans</name>
    <dbReference type="NCBI Taxonomy" id="683042"/>
    <lineage>
        <taxon>Bacteria</taxon>
        <taxon>Bacillati</taxon>
        <taxon>Actinomycetota</taxon>
        <taxon>Actinomycetes</taxon>
        <taxon>Micrococcales</taxon>
        <taxon>Microbacteriaceae</taxon>
        <taxon>Leucobacter</taxon>
    </lineage>
</organism>
<proteinExistence type="predicted"/>
<feature type="signal peptide" evidence="1">
    <location>
        <begin position="1"/>
        <end position="25"/>
    </location>
</feature>
<evidence type="ECO:0000256" key="1">
    <source>
        <dbReference type="SAM" id="SignalP"/>
    </source>
</evidence>
<dbReference type="InterPro" id="IPR012338">
    <property type="entry name" value="Beta-lactam/transpept-like"/>
</dbReference>
<dbReference type="Proteomes" id="UP000515934">
    <property type="component" value="Chromosome"/>
</dbReference>
<dbReference type="Pfam" id="PF00144">
    <property type="entry name" value="Beta-lactamase"/>
    <property type="match status" value="1"/>
</dbReference>
<dbReference type="PROSITE" id="PS51257">
    <property type="entry name" value="PROKAR_LIPOPROTEIN"/>
    <property type="match status" value="1"/>
</dbReference>
<dbReference type="InterPro" id="IPR001466">
    <property type="entry name" value="Beta-lactam-related"/>
</dbReference>
<sequence>MGRFRLRVAAATSLIALLLAGCASVDPDAASTEPESRESTETLAADLEAAVGGLLGESGIPGAVFLATKDGKPQWSYVYNNEERQADPVEFDQVFAYRSITKSFVVTALLTLVDEGQVSLDDPIGDYVEGVPNGDRVTLRHLATMRSGLANYSAMPELGELLMDDPTVSVTDTELIAAALTAPFEFEPDAQYMYSNTNAVLLGMVIKEVTGEDWGDAVRSRILEPLGLDSVTYPADPASVPQVATPYQWLDDELEVLPAFSPTLFGAAGGLFGTVTDLATWADELGQGTLLDPATQKERLDSFGPTADDPLSPEYDEYGIGIGKIGDYVGHTGNGLGYQALAMHNIETEVSVAILINATTEDGDLPAHLFELLVPVLELTREL</sequence>
<evidence type="ECO:0000313" key="4">
    <source>
        <dbReference type="Proteomes" id="UP000515934"/>
    </source>
</evidence>
<reference evidence="3 4" key="1">
    <citation type="submission" date="2020-08" db="EMBL/GenBank/DDBJ databases">
        <title>Genome sequence of Leucobacter denitrificans KACC 14055T.</title>
        <authorList>
            <person name="Hyun D.-W."/>
            <person name="Bae J.-W."/>
        </authorList>
    </citation>
    <scope>NUCLEOTIDE SEQUENCE [LARGE SCALE GENOMIC DNA]</scope>
    <source>
        <strain evidence="3 4">KACC 14055</strain>
    </source>
</reference>
<dbReference type="PANTHER" id="PTHR46825:SF7">
    <property type="entry name" value="D-ALANYL-D-ALANINE CARBOXYPEPTIDASE"/>
    <property type="match status" value="1"/>
</dbReference>
<gene>
    <name evidence="3" type="ORF">H9L06_05515</name>
</gene>
<dbReference type="PANTHER" id="PTHR46825">
    <property type="entry name" value="D-ALANYL-D-ALANINE-CARBOXYPEPTIDASE/ENDOPEPTIDASE AMPH"/>
    <property type="match status" value="1"/>
</dbReference>
<dbReference type="Gene3D" id="3.40.710.10">
    <property type="entry name" value="DD-peptidase/beta-lactamase superfamily"/>
    <property type="match status" value="1"/>
</dbReference>
<feature type="chain" id="PRO_5028917430" evidence="1">
    <location>
        <begin position="26"/>
        <end position="383"/>
    </location>
</feature>
<dbReference type="KEGG" id="ldn:H9L06_05515"/>
<accession>A0A7G9S7B4</accession>
<dbReference type="SUPFAM" id="SSF56601">
    <property type="entry name" value="beta-lactamase/transpeptidase-like"/>
    <property type="match status" value="1"/>
</dbReference>
<keyword evidence="1" id="KW-0732">Signal</keyword>
<feature type="domain" description="Beta-lactamase-related" evidence="2">
    <location>
        <begin position="48"/>
        <end position="364"/>
    </location>
</feature>
<protein>
    <submittedName>
        <fullName evidence="3">Beta-lactamase family protein</fullName>
    </submittedName>
</protein>
<dbReference type="InterPro" id="IPR050491">
    <property type="entry name" value="AmpC-like"/>
</dbReference>